<feature type="transmembrane region" description="Helical" evidence="1">
    <location>
        <begin position="73"/>
        <end position="90"/>
    </location>
</feature>
<evidence type="ECO:0000313" key="4">
    <source>
        <dbReference type="Proteomes" id="UP000193061"/>
    </source>
</evidence>
<protein>
    <submittedName>
        <fullName evidence="3">Riboflavin transporter</fullName>
    </submittedName>
</protein>
<keyword evidence="1" id="KW-1133">Transmembrane helix</keyword>
<dbReference type="OrthoDB" id="7165334at2"/>
<feature type="transmembrane region" description="Helical" evidence="1">
    <location>
        <begin position="262"/>
        <end position="280"/>
    </location>
</feature>
<feature type="transmembrane region" description="Helical" evidence="1">
    <location>
        <begin position="31"/>
        <end position="52"/>
    </location>
</feature>
<evidence type="ECO:0000256" key="1">
    <source>
        <dbReference type="SAM" id="Phobius"/>
    </source>
</evidence>
<dbReference type="RefSeq" id="WP_085805820.1">
    <property type="nucleotide sequence ID" value="NZ_FWFX01000006.1"/>
</dbReference>
<feature type="transmembrane region" description="Helical" evidence="1">
    <location>
        <begin position="208"/>
        <end position="228"/>
    </location>
</feature>
<proteinExistence type="predicted"/>
<feature type="domain" description="EamA" evidence="2">
    <location>
        <begin position="5"/>
        <end position="137"/>
    </location>
</feature>
<keyword evidence="1" id="KW-0812">Transmembrane</keyword>
<feature type="transmembrane region" description="Helical" evidence="1">
    <location>
        <begin position="96"/>
        <end position="115"/>
    </location>
</feature>
<feature type="transmembrane region" description="Helical" evidence="1">
    <location>
        <begin position="122"/>
        <end position="141"/>
    </location>
</feature>
<dbReference type="Pfam" id="PF00892">
    <property type="entry name" value="EamA"/>
    <property type="match status" value="2"/>
</dbReference>
<accession>A0A1X6ZC53</accession>
<feature type="transmembrane region" description="Helical" evidence="1">
    <location>
        <begin position="240"/>
        <end position="256"/>
    </location>
</feature>
<dbReference type="Gene3D" id="1.10.3730.20">
    <property type="match status" value="1"/>
</dbReference>
<organism evidence="3 4">
    <name type="scientific">Roseovarius albus</name>
    <dbReference type="NCBI Taxonomy" id="1247867"/>
    <lineage>
        <taxon>Bacteria</taxon>
        <taxon>Pseudomonadati</taxon>
        <taxon>Pseudomonadota</taxon>
        <taxon>Alphaproteobacteria</taxon>
        <taxon>Rhodobacterales</taxon>
        <taxon>Roseobacteraceae</taxon>
        <taxon>Roseovarius</taxon>
    </lineage>
</organism>
<name>A0A1X6ZC53_9RHOB</name>
<evidence type="ECO:0000313" key="3">
    <source>
        <dbReference type="EMBL" id="SLN46852.1"/>
    </source>
</evidence>
<gene>
    <name evidence="3" type="primary">ribN_8</name>
    <name evidence="3" type="ORF">ROA7450_02309</name>
</gene>
<keyword evidence="1" id="KW-0472">Membrane</keyword>
<dbReference type="InterPro" id="IPR000620">
    <property type="entry name" value="EamA_dom"/>
</dbReference>
<dbReference type="AlphaFoldDB" id="A0A1X6ZC53"/>
<feature type="transmembrane region" description="Helical" evidence="1">
    <location>
        <begin position="147"/>
        <end position="164"/>
    </location>
</feature>
<feature type="transmembrane region" description="Helical" evidence="1">
    <location>
        <begin position="176"/>
        <end position="196"/>
    </location>
</feature>
<dbReference type="Proteomes" id="UP000193061">
    <property type="component" value="Unassembled WGS sequence"/>
</dbReference>
<dbReference type="SUPFAM" id="SSF103481">
    <property type="entry name" value="Multidrug resistance efflux transporter EmrE"/>
    <property type="match status" value="2"/>
</dbReference>
<dbReference type="InterPro" id="IPR037185">
    <property type="entry name" value="EmrE-like"/>
</dbReference>
<sequence>MNNLNGILLVIASMAAFTVEDMFIKQLSTSVSVGQILIILGLGSATIFALLARRKGHSLTAATAWKPLFLMRAFAEAIAAMSFATALSLVDISTVAAVFQATPLAVTMGAALFLGETVGWRRWSAVCVGFIGVILIIRPGLDGFEPPALFALIAVVGVCARDLITRKLDNNVSSAVVSFQGFAALIPAGIVLMLITGSAPISVESTQAMMFVGGIIFGAMGYYGIVAAMRVGEASAVMPFRYTRLVFSMLVGIVVFGERPDLVTLFGASLIIGSGLYTFLRERALAQPA</sequence>
<dbReference type="PANTHER" id="PTHR22911">
    <property type="entry name" value="ACYL-MALONYL CONDENSING ENZYME-RELATED"/>
    <property type="match status" value="1"/>
</dbReference>
<dbReference type="EMBL" id="FWFX01000006">
    <property type="protein sequence ID" value="SLN46852.1"/>
    <property type="molecule type" value="Genomic_DNA"/>
</dbReference>
<reference evidence="3 4" key="1">
    <citation type="submission" date="2017-03" db="EMBL/GenBank/DDBJ databases">
        <authorList>
            <person name="Afonso C.L."/>
            <person name="Miller P.J."/>
            <person name="Scott M.A."/>
            <person name="Spackman E."/>
            <person name="Goraichik I."/>
            <person name="Dimitrov K.M."/>
            <person name="Suarez D.L."/>
            <person name="Swayne D.E."/>
        </authorList>
    </citation>
    <scope>NUCLEOTIDE SEQUENCE [LARGE SCALE GENOMIC DNA]</scope>
    <source>
        <strain evidence="3 4">CECT 7450</strain>
    </source>
</reference>
<evidence type="ECO:0000259" key="2">
    <source>
        <dbReference type="Pfam" id="PF00892"/>
    </source>
</evidence>
<dbReference type="GO" id="GO:0016020">
    <property type="term" value="C:membrane"/>
    <property type="evidence" value="ECO:0007669"/>
    <property type="project" value="InterPro"/>
</dbReference>
<dbReference type="PANTHER" id="PTHR22911:SF135">
    <property type="entry name" value="BLR4310 PROTEIN"/>
    <property type="match status" value="1"/>
</dbReference>
<feature type="domain" description="EamA" evidence="2">
    <location>
        <begin position="149"/>
        <end position="274"/>
    </location>
</feature>
<keyword evidence="4" id="KW-1185">Reference proteome</keyword>